<protein>
    <submittedName>
        <fullName evidence="1">Uncharacterized protein</fullName>
    </submittedName>
</protein>
<comment type="caution">
    <text evidence="1">The sequence shown here is derived from an EMBL/GenBank/DDBJ whole genome shotgun (WGS) entry which is preliminary data.</text>
</comment>
<dbReference type="EMBL" id="JAOX01000001">
    <property type="protein sequence ID" value="ETZ88201.1"/>
    <property type="molecule type" value="Genomic_DNA"/>
</dbReference>
<reference evidence="1 2" key="1">
    <citation type="submission" date="2014-01" db="EMBL/GenBank/DDBJ databases">
        <authorList>
            <person name="Zelazny A."/>
            <person name="Olivier K."/>
            <person name="Sampaio E.P."/>
            <person name="Holland S.M."/>
            <person name="Tallon L.J."/>
            <person name="Sadzewicz L.K."/>
            <person name="Sengamalay N."/>
            <person name="Fraser C.M."/>
            <person name="Hine E."/>
            <person name="Shefchek K.A."/>
            <person name="Das S.P."/>
            <person name="Shallom S.J."/>
            <person name="Agrawal S."/>
            <person name="Tettelin H."/>
        </authorList>
    </citation>
    <scope>NUCLEOTIDE SEQUENCE [LARGE SCALE GENOMIC DNA]</scope>
    <source>
        <strain evidence="1 2">MAB_030201_1075</strain>
    </source>
</reference>
<proteinExistence type="predicted"/>
<dbReference type="AlphaFoldDB" id="A0A829PN05"/>
<sequence>MGIEDLIKNANDGQLALHMDDEAFNELIKACDAYRDRLEDLYNDAKSLAHHPLGFSEEHLPSGAELALKFQEKAGAPENSAAATFKSHIERVDEFKSLFLASRAAYRRMEEDNARKFKPGDGR</sequence>
<name>A0A829PN05_9MYCO</name>
<evidence type="ECO:0000313" key="1">
    <source>
        <dbReference type="EMBL" id="ETZ88201.1"/>
    </source>
</evidence>
<gene>
    <name evidence="1" type="ORF">L829_1758</name>
</gene>
<organism evidence="1 2">
    <name type="scientific">Mycobacteroides abscessus MAB_030201_1075</name>
    <dbReference type="NCBI Taxonomy" id="1335410"/>
    <lineage>
        <taxon>Bacteria</taxon>
        <taxon>Bacillati</taxon>
        <taxon>Actinomycetota</taxon>
        <taxon>Actinomycetes</taxon>
        <taxon>Mycobacteriales</taxon>
        <taxon>Mycobacteriaceae</taxon>
        <taxon>Mycobacteroides</taxon>
        <taxon>Mycobacteroides abscessus</taxon>
    </lineage>
</organism>
<evidence type="ECO:0000313" key="2">
    <source>
        <dbReference type="Proteomes" id="UP000019854"/>
    </source>
</evidence>
<accession>A0A829PN05</accession>
<dbReference type="Proteomes" id="UP000019854">
    <property type="component" value="Unassembled WGS sequence"/>
</dbReference>